<keyword evidence="1" id="KW-0812">Transmembrane</keyword>
<accession>A0A916ZCV1</accession>
<feature type="transmembrane region" description="Helical" evidence="1">
    <location>
        <begin position="12"/>
        <end position="35"/>
    </location>
</feature>
<organism evidence="2 3">
    <name type="scientific">Paenibacillus nasutitermitis</name>
    <dbReference type="NCBI Taxonomy" id="1652958"/>
    <lineage>
        <taxon>Bacteria</taxon>
        <taxon>Bacillati</taxon>
        <taxon>Bacillota</taxon>
        <taxon>Bacilli</taxon>
        <taxon>Bacillales</taxon>
        <taxon>Paenibacillaceae</taxon>
        <taxon>Paenibacillus</taxon>
    </lineage>
</organism>
<proteinExistence type="predicted"/>
<dbReference type="RefSeq" id="WP_188996482.1">
    <property type="nucleotide sequence ID" value="NZ_BMHP01000004.1"/>
</dbReference>
<dbReference type="Proteomes" id="UP000612456">
    <property type="component" value="Unassembled WGS sequence"/>
</dbReference>
<reference evidence="2" key="2">
    <citation type="submission" date="2020-09" db="EMBL/GenBank/DDBJ databases">
        <authorList>
            <person name="Sun Q."/>
            <person name="Zhou Y."/>
        </authorList>
    </citation>
    <scope>NUCLEOTIDE SEQUENCE</scope>
    <source>
        <strain evidence="2">CGMCC 1.15178</strain>
    </source>
</reference>
<evidence type="ECO:0000313" key="3">
    <source>
        <dbReference type="Proteomes" id="UP000612456"/>
    </source>
</evidence>
<sequence>MSRGFFPLVSLMGSIATGIVLLVVGAMVGGMVFIIRLMSDDSDKFKEVKAYMETIFGTPAHLRSSEDETAQEKDDGMPALLQKPFSDLCPACEEPVTHENAQCPACGLRLL</sequence>
<dbReference type="EMBL" id="BMHP01000004">
    <property type="protein sequence ID" value="GGD86764.1"/>
    <property type="molecule type" value="Genomic_DNA"/>
</dbReference>
<name>A0A916ZCV1_9BACL</name>
<gene>
    <name evidence="2" type="ORF">GCM10010911_51550</name>
</gene>
<evidence type="ECO:0000313" key="2">
    <source>
        <dbReference type="EMBL" id="GGD86764.1"/>
    </source>
</evidence>
<comment type="caution">
    <text evidence="2">The sequence shown here is derived from an EMBL/GenBank/DDBJ whole genome shotgun (WGS) entry which is preliminary data.</text>
</comment>
<reference evidence="2" key="1">
    <citation type="journal article" date="2014" name="Int. J. Syst. Evol. Microbiol.">
        <title>Complete genome sequence of Corynebacterium casei LMG S-19264T (=DSM 44701T), isolated from a smear-ripened cheese.</title>
        <authorList>
            <consortium name="US DOE Joint Genome Institute (JGI-PGF)"/>
            <person name="Walter F."/>
            <person name="Albersmeier A."/>
            <person name="Kalinowski J."/>
            <person name="Ruckert C."/>
        </authorList>
    </citation>
    <scope>NUCLEOTIDE SEQUENCE</scope>
    <source>
        <strain evidence="2">CGMCC 1.15178</strain>
    </source>
</reference>
<keyword evidence="1" id="KW-1133">Transmembrane helix</keyword>
<keyword evidence="1" id="KW-0472">Membrane</keyword>
<protein>
    <submittedName>
        <fullName evidence="2">Uncharacterized protein</fullName>
    </submittedName>
</protein>
<keyword evidence="3" id="KW-1185">Reference proteome</keyword>
<evidence type="ECO:0000256" key="1">
    <source>
        <dbReference type="SAM" id="Phobius"/>
    </source>
</evidence>
<dbReference type="AlphaFoldDB" id="A0A916ZCV1"/>